<accession>A0A2V2YPX8</accession>
<evidence type="ECO:0000313" key="3">
    <source>
        <dbReference type="EMBL" id="PWV97414.1"/>
    </source>
</evidence>
<organism evidence="3 4">
    <name type="scientific">Paenibacillus cellulosilyticus</name>
    <dbReference type="NCBI Taxonomy" id="375489"/>
    <lineage>
        <taxon>Bacteria</taxon>
        <taxon>Bacillati</taxon>
        <taxon>Bacillota</taxon>
        <taxon>Bacilli</taxon>
        <taxon>Bacillales</taxon>
        <taxon>Paenibacillaceae</taxon>
        <taxon>Paenibacillus</taxon>
    </lineage>
</organism>
<name>A0A2V2YPX8_9BACL</name>
<comment type="caution">
    <text evidence="3">The sequence shown here is derived from an EMBL/GenBank/DDBJ whole genome shotgun (WGS) entry which is preliminary data.</text>
</comment>
<feature type="region of interest" description="Disordered" evidence="2">
    <location>
        <begin position="1"/>
        <end position="52"/>
    </location>
</feature>
<sequence length="52" mass="5571">MSKPDSVPVPTPESDSSASGRSRQGNQPQQPLSGSKKTKQRNHSRQNHGEGS</sequence>
<protein>
    <submittedName>
        <fullName evidence="3">Small acid-soluble spore protein P (Minor)</fullName>
    </submittedName>
</protein>
<proteinExistence type="predicted"/>
<dbReference type="Proteomes" id="UP000246635">
    <property type="component" value="Unassembled WGS sequence"/>
</dbReference>
<evidence type="ECO:0000256" key="2">
    <source>
        <dbReference type="SAM" id="MobiDB-lite"/>
    </source>
</evidence>
<dbReference type="OrthoDB" id="1684521at2"/>
<dbReference type="AlphaFoldDB" id="A0A2V2YPX8"/>
<feature type="compositionally biased region" description="Polar residues" evidence="2">
    <location>
        <begin position="13"/>
        <end position="35"/>
    </location>
</feature>
<evidence type="ECO:0000313" key="4">
    <source>
        <dbReference type="Proteomes" id="UP000246635"/>
    </source>
</evidence>
<keyword evidence="1" id="KW-0749">Sporulation</keyword>
<dbReference type="RefSeq" id="WP_110045935.1">
    <property type="nucleotide sequence ID" value="NZ_CP054613.1"/>
</dbReference>
<reference evidence="3 4" key="1">
    <citation type="submission" date="2018-05" db="EMBL/GenBank/DDBJ databases">
        <title>Genomic Encyclopedia of Type Strains, Phase III (KMG-III): the genomes of soil and plant-associated and newly described type strains.</title>
        <authorList>
            <person name="Whitman W."/>
        </authorList>
    </citation>
    <scope>NUCLEOTIDE SEQUENCE [LARGE SCALE GENOMIC DNA]</scope>
    <source>
        <strain evidence="3 4">CECT 5696</strain>
    </source>
</reference>
<feature type="compositionally biased region" description="Basic residues" evidence="2">
    <location>
        <begin position="36"/>
        <end position="46"/>
    </location>
</feature>
<evidence type="ECO:0000256" key="1">
    <source>
        <dbReference type="ARBA" id="ARBA00022969"/>
    </source>
</evidence>
<keyword evidence="4" id="KW-1185">Reference proteome</keyword>
<gene>
    <name evidence="3" type="ORF">DFQ01_12157</name>
</gene>
<dbReference type="EMBL" id="QGTQ01000021">
    <property type="protein sequence ID" value="PWV97414.1"/>
    <property type="molecule type" value="Genomic_DNA"/>
</dbReference>
<dbReference type="InterPro" id="IPR012614">
    <property type="entry name" value="SASP_SspP"/>
</dbReference>
<dbReference type="GO" id="GO:0030435">
    <property type="term" value="P:sporulation resulting in formation of a cellular spore"/>
    <property type="evidence" value="ECO:0007669"/>
    <property type="project" value="UniProtKB-KW"/>
</dbReference>
<dbReference type="Pfam" id="PF08179">
    <property type="entry name" value="SspP"/>
    <property type="match status" value="1"/>
</dbReference>